<dbReference type="PANTHER" id="PTHR43852">
    <property type="entry name" value="NUCLEOTIDYLTRANSFERASE"/>
    <property type="match status" value="1"/>
</dbReference>
<protein>
    <recommendedName>
        <fullName evidence="1">Polymerase beta nucleotidyltransferase domain-containing protein</fullName>
    </recommendedName>
</protein>
<dbReference type="NCBIfam" id="NF047752">
    <property type="entry name" value="MntA_antitoxin"/>
    <property type="match status" value="1"/>
</dbReference>
<dbReference type="PANTHER" id="PTHR43852:SF2">
    <property type="entry name" value="PROTEIN ADENYLYLTRANSFERASE MNTA"/>
    <property type="match status" value="1"/>
</dbReference>
<proteinExistence type="predicted"/>
<evidence type="ECO:0000313" key="3">
    <source>
        <dbReference type="Proteomes" id="UP000230766"/>
    </source>
</evidence>
<feature type="domain" description="Polymerase beta nucleotidyltransferase" evidence="1">
    <location>
        <begin position="40"/>
        <end position="129"/>
    </location>
</feature>
<dbReference type="EMBL" id="PETJ01000038">
    <property type="protein sequence ID" value="PIV65065.1"/>
    <property type="molecule type" value="Genomic_DNA"/>
</dbReference>
<dbReference type="CDD" id="cd05403">
    <property type="entry name" value="NT_KNTase_like"/>
    <property type="match status" value="1"/>
</dbReference>
<accession>A0A2M7EBK1</accession>
<dbReference type="Proteomes" id="UP000230766">
    <property type="component" value="Unassembled WGS sequence"/>
</dbReference>
<dbReference type="AlphaFoldDB" id="A0A2M7EBK1"/>
<gene>
    <name evidence="2" type="ORF">COS09_01475</name>
</gene>
<dbReference type="Gene3D" id="3.30.460.10">
    <property type="entry name" value="Beta Polymerase, domain 2"/>
    <property type="match status" value="1"/>
</dbReference>
<dbReference type="SUPFAM" id="SSF81301">
    <property type="entry name" value="Nucleotidyltransferase"/>
    <property type="match status" value="1"/>
</dbReference>
<dbReference type="InterPro" id="IPR052930">
    <property type="entry name" value="TA_antitoxin_MntA"/>
</dbReference>
<organism evidence="2 3">
    <name type="scientific">Candidatus Nealsonbacteria bacterium CG01_land_8_20_14_3_00_12</name>
    <dbReference type="NCBI Taxonomy" id="1974697"/>
    <lineage>
        <taxon>Bacteria</taxon>
        <taxon>Candidatus Nealsoniibacteriota</taxon>
    </lineage>
</organism>
<reference evidence="3" key="1">
    <citation type="submission" date="2017-09" db="EMBL/GenBank/DDBJ databases">
        <title>Depth-based differentiation of microbial function through sediment-hosted aquifers and enrichment of novel symbionts in the deep terrestrial subsurface.</title>
        <authorList>
            <person name="Probst A.J."/>
            <person name="Ladd B."/>
            <person name="Jarett J.K."/>
            <person name="Geller-Mcgrath D.E."/>
            <person name="Sieber C.M.K."/>
            <person name="Emerson J.B."/>
            <person name="Anantharaman K."/>
            <person name="Thomas B.C."/>
            <person name="Malmstrom R."/>
            <person name="Stieglmeier M."/>
            <person name="Klingl A."/>
            <person name="Woyke T."/>
            <person name="Ryan C.M."/>
            <person name="Banfield J.F."/>
        </authorList>
    </citation>
    <scope>NUCLEOTIDE SEQUENCE [LARGE SCALE GENOMIC DNA]</scope>
</reference>
<sequence length="173" mass="20142">KLDCFGRPPKAGSLAMTKRKQRYEFLQLKLMILSKKQKQEIQGIGERHNLKLLLLHGSYASGNGRIGSDLDIAVLGKKPIEFKELLDIHGELGKILGDNRERELDLKSLHQANPLFDYQVAQNSQLLYGDLMDYNEFRAYGFRRFYDSKDLFKLEKALIYKFQNYLNKKYVHA</sequence>
<comment type="caution">
    <text evidence="2">The sequence shown here is derived from an EMBL/GenBank/DDBJ whole genome shotgun (WGS) entry which is preliminary data.</text>
</comment>
<dbReference type="InterPro" id="IPR041633">
    <property type="entry name" value="Polbeta"/>
</dbReference>
<name>A0A2M7EBK1_9BACT</name>
<evidence type="ECO:0000259" key="1">
    <source>
        <dbReference type="Pfam" id="PF18765"/>
    </source>
</evidence>
<dbReference type="InterPro" id="IPR043519">
    <property type="entry name" value="NT_sf"/>
</dbReference>
<feature type="non-terminal residue" evidence="2">
    <location>
        <position position="1"/>
    </location>
</feature>
<dbReference type="Pfam" id="PF18765">
    <property type="entry name" value="Polbeta"/>
    <property type="match status" value="1"/>
</dbReference>
<evidence type="ECO:0000313" key="2">
    <source>
        <dbReference type="EMBL" id="PIV65065.1"/>
    </source>
</evidence>